<dbReference type="AlphaFoldDB" id="A0A843YLD8"/>
<evidence type="ECO:0000313" key="2">
    <source>
        <dbReference type="Proteomes" id="UP000444174"/>
    </source>
</evidence>
<comment type="caution">
    <text evidence="1">The sequence shown here is derived from an EMBL/GenBank/DDBJ whole genome shotgun (WGS) entry which is preliminary data.</text>
</comment>
<evidence type="ECO:0000313" key="1">
    <source>
        <dbReference type="EMBL" id="MQQ10618.1"/>
    </source>
</evidence>
<dbReference type="Proteomes" id="UP000444174">
    <property type="component" value="Unassembled WGS sequence"/>
</dbReference>
<name>A0A843YLD8_9RHOB</name>
<dbReference type="Pfam" id="PF06996">
    <property type="entry name" value="T6SS_TssG"/>
    <property type="match status" value="1"/>
</dbReference>
<sequence>MCRLRSERQGYDTLAATGRFGATAVTGGDKQGFGFLALMRRLERGAGDRPRVGQSRRTHEEVAQLGQDPYLGFADSDLSEVDLNATPPVVRPRFLGFFGPFGALPIAMTREAKHWQDNGQPGFTRFVDIFATRFIQLFYRSWSDARPITQFDHPSGGTFPEQLRALTGDSGDVHRGLGVVDDIVRLRYTGLQMARVRSPVRLRQILSAHFQVDMKLEEFTASWLNFAAEDLSHLGLQASQLGADVKLGSSMASTEEKITLHIYCPSLDSYRSFLPGKLSNLELVDLVLGYLGQFYTVDVKLWLSNAQLQAAELGRSSELGWMTVLSLGEQHQSKAGWSHVCAYQIDFDDFLENSEFRCSGGR</sequence>
<keyword evidence="2" id="KW-1185">Reference proteome</keyword>
<gene>
    <name evidence="1" type="primary">tssG</name>
    <name evidence="1" type="ORF">GFB49_19365</name>
</gene>
<dbReference type="PANTHER" id="PTHR35564:SF4">
    <property type="entry name" value="CYTOPLASMIC PROTEIN"/>
    <property type="match status" value="1"/>
</dbReference>
<dbReference type="NCBIfam" id="TIGR03347">
    <property type="entry name" value="VI_chp_1"/>
    <property type="match status" value="1"/>
</dbReference>
<dbReference type="RefSeq" id="WP_153217743.1">
    <property type="nucleotide sequence ID" value="NZ_WIBF01000019.1"/>
</dbReference>
<organism evidence="1 2">
    <name type="scientific">Tritonibacter litoralis</name>
    <dbReference type="NCBI Taxonomy" id="2662264"/>
    <lineage>
        <taxon>Bacteria</taxon>
        <taxon>Pseudomonadati</taxon>
        <taxon>Pseudomonadota</taxon>
        <taxon>Alphaproteobacteria</taxon>
        <taxon>Rhodobacterales</taxon>
        <taxon>Paracoccaceae</taxon>
        <taxon>Tritonibacter</taxon>
    </lineage>
</organism>
<dbReference type="EMBL" id="WIBF01000019">
    <property type="protein sequence ID" value="MQQ10618.1"/>
    <property type="molecule type" value="Genomic_DNA"/>
</dbReference>
<reference evidence="1 2" key="1">
    <citation type="submission" date="2019-10" db="EMBL/GenBank/DDBJ databases">
        <title>Epibacterium sp. nov., isolated from seawater.</title>
        <authorList>
            <person name="Zhang X."/>
            <person name="Li N."/>
        </authorList>
    </citation>
    <scope>NUCLEOTIDE SEQUENCE [LARGE SCALE GENOMIC DNA]</scope>
    <source>
        <strain evidence="1 2">SM1979</strain>
    </source>
</reference>
<dbReference type="PANTHER" id="PTHR35564">
    <property type="match status" value="1"/>
</dbReference>
<accession>A0A843YLD8</accession>
<protein>
    <submittedName>
        <fullName evidence="1">Type VI secretion system baseplate subunit TssG</fullName>
    </submittedName>
</protein>
<dbReference type="InterPro" id="IPR010732">
    <property type="entry name" value="T6SS_TssG-like"/>
</dbReference>
<proteinExistence type="predicted"/>